<name>A0A314LDH0_NICAT</name>
<gene>
    <name evidence="1" type="ORF">A4A49_38002</name>
</gene>
<keyword evidence="2" id="KW-1185">Reference proteome</keyword>
<dbReference type="Gramene" id="OIT39602">
    <property type="protein sequence ID" value="OIT39602"/>
    <property type="gene ID" value="A4A49_38002"/>
</dbReference>
<dbReference type="AlphaFoldDB" id="A0A314LDH0"/>
<reference evidence="1" key="1">
    <citation type="submission" date="2016-11" db="EMBL/GenBank/DDBJ databases">
        <title>The genome of Nicotiana attenuata.</title>
        <authorList>
            <person name="Xu S."/>
            <person name="Brockmoeller T."/>
            <person name="Gaquerel E."/>
            <person name="Navarro A."/>
            <person name="Kuhl H."/>
            <person name="Gase K."/>
            <person name="Ling Z."/>
            <person name="Zhou W."/>
            <person name="Kreitzer C."/>
            <person name="Stanke M."/>
            <person name="Tang H."/>
            <person name="Lyons E."/>
            <person name="Pandey P."/>
            <person name="Pandey S.P."/>
            <person name="Timmermann B."/>
            <person name="Baldwin I.T."/>
        </authorList>
    </citation>
    <scope>NUCLEOTIDE SEQUENCE [LARGE SCALE GENOMIC DNA]</scope>
    <source>
        <strain evidence="1">UT</strain>
    </source>
</reference>
<organism evidence="1 2">
    <name type="scientific">Nicotiana attenuata</name>
    <name type="common">Coyote tobacco</name>
    <dbReference type="NCBI Taxonomy" id="49451"/>
    <lineage>
        <taxon>Eukaryota</taxon>
        <taxon>Viridiplantae</taxon>
        <taxon>Streptophyta</taxon>
        <taxon>Embryophyta</taxon>
        <taxon>Tracheophyta</taxon>
        <taxon>Spermatophyta</taxon>
        <taxon>Magnoliopsida</taxon>
        <taxon>eudicotyledons</taxon>
        <taxon>Gunneridae</taxon>
        <taxon>Pentapetalae</taxon>
        <taxon>asterids</taxon>
        <taxon>lamiids</taxon>
        <taxon>Solanales</taxon>
        <taxon>Solanaceae</taxon>
        <taxon>Nicotianoideae</taxon>
        <taxon>Nicotianeae</taxon>
        <taxon>Nicotiana</taxon>
    </lineage>
</organism>
<sequence>MGKTSTVICLCEEEIGVHVFVYVKRHLTGGDEVILVLFFWLFCRVRLMGNLVAAEEGGRWVLDEKSGSCGGGDGVVRYGRMAKVCGWFLFLGDLLLSFG</sequence>
<comment type="caution">
    <text evidence="1">The sequence shown here is derived from an EMBL/GenBank/DDBJ whole genome shotgun (WGS) entry which is preliminary data.</text>
</comment>
<proteinExistence type="predicted"/>
<dbReference type="EMBL" id="MJEQ01000091">
    <property type="protein sequence ID" value="OIT39602.1"/>
    <property type="molecule type" value="Genomic_DNA"/>
</dbReference>
<protein>
    <submittedName>
        <fullName evidence="1">Uncharacterized protein</fullName>
    </submittedName>
</protein>
<accession>A0A314LDH0</accession>
<dbReference type="Proteomes" id="UP000187609">
    <property type="component" value="Unassembled WGS sequence"/>
</dbReference>
<evidence type="ECO:0000313" key="1">
    <source>
        <dbReference type="EMBL" id="OIT39602.1"/>
    </source>
</evidence>
<evidence type="ECO:0000313" key="2">
    <source>
        <dbReference type="Proteomes" id="UP000187609"/>
    </source>
</evidence>